<dbReference type="PANTHER" id="PTHR31961">
    <property type="entry name" value="SENSITIVE TO HIGH EXPRESSION PROTEIN 9, MITOCHONDRIAL"/>
    <property type="match status" value="1"/>
</dbReference>
<keyword evidence="7 10" id="KW-0496">Mitochondrion</keyword>
<feature type="region of interest" description="Disordered" evidence="11">
    <location>
        <begin position="29"/>
        <end position="50"/>
    </location>
</feature>
<keyword evidence="5 10" id="KW-1133">Transmembrane helix</keyword>
<reference evidence="14 15" key="1">
    <citation type="submission" date="2019-05" db="EMBL/GenBank/DDBJ databases">
        <title>Emergence of the Ug99 lineage of the wheat stem rust pathogen through somatic hybridization.</title>
        <authorList>
            <person name="Li F."/>
            <person name="Upadhyaya N.M."/>
            <person name="Sperschneider J."/>
            <person name="Matny O."/>
            <person name="Nguyen-Phuc H."/>
            <person name="Mago R."/>
            <person name="Raley C."/>
            <person name="Miller M.E."/>
            <person name="Silverstein K.A.T."/>
            <person name="Henningsen E."/>
            <person name="Hirsch C.D."/>
            <person name="Visser B."/>
            <person name="Pretorius Z.A."/>
            <person name="Steffenson B.J."/>
            <person name="Schwessinger B."/>
            <person name="Dodds P.N."/>
            <person name="Figueroa M."/>
        </authorList>
    </citation>
    <scope>NUCLEOTIDE SEQUENCE [LARGE SCALE GENOMIC DNA]</scope>
    <source>
        <strain evidence="12">21-0</strain>
        <strain evidence="13 15">Ug99</strain>
    </source>
</reference>
<keyword evidence="6" id="KW-0175">Coiled coil</keyword>
<dbReference type="OrthoDB" id="5595506at2759"/>
<dbReference type="InterPro" id="IPR008839">
    <property type="entry name" value="MDM33_fungi"/>
</dbReference>
<evidence type="ECO:0000256" key="10">
    <source>
        <dbReference type="RuleBase" id="RU364128"/>
    </source>
</evidence>
<proteinExistence type="inferred from homology"/>
<feature type="region of interest" description="Disordered" evidence="11">
    <location>
        <begin position="344"/>
        <end position="404"/>
    </location>
</feature>
<accession>A0A5B0NT32</accession>
<evidence type="ECO:0000313" key="15">
    <source>
        <dbReference type="Proteomes" id="UP000325313"/>
    </source>
</evidence>
<comment type="subcellular location">
    <subcellularLocation>
        <location evidence="10">Mitochondrion inner membrane</location>
        <topology evidence="10">Multi-pass membrane protein</topology>
    </subcellularLocation>
</comment>
<dbReference type="EMBL" id="VSWC01000092">
    <property type="protein sequence ID" value="KAA1091654.1"/>
    <property type="molecule type" value="Genomic_DNA"/>
</dbReference>
<feature type="compositionally biased region" description="Basic and acidic residues" evidence="11">
    <location>
        <begin position="356"/>
        <end position="367"/>
    </location>
</feature>
<feature type="compositionally biased region" description="Low complexity" evidence="11">
    <location>
        <begin position="386"/>
        <end position="399"/>
    </location>
</feature>
<gene>
    <name evidence="12" type="primary">SHE9_1</name>
    <name evidence="12" type="ORF">PGT21_036554</name>
    <name evidence="13" type="ORF">PGTUg99_002749</name>
</gene>
<evidence type="ECO:0000256" key="11">
    <source>
        <dbReference type="SAM" id="MobiDB-lite"/>
    </source>
</evidence>
<sequence length="447" mass="49892">MLTNQTIIFNSLKQSIKPSSHLLTIRRTASTNPEQPSSEPIPSTSTTTHTQDNLLKSATSHSDAHRTKTINHLSNSAYLKPIKQQFRSIKTSLSHQFADFPSKLSQLTGYGDIDKLKSLVSQTEANLRASREDAVQAKIKYNLAAQRRAESIKEVNDLLARKASWSDQDLARFTTLVRTDHSNEQAESEAKKGLEESEAKVDHQFTNMMQAILTRYHEEQVWSDKIRALSTTFSLSITLINVLVFLAAIVLVEPYKRSKVVSEVEERIVKRDMNNTDILDRALNTVVDRLSSTEKQLSDLILSLQAPLELPTSPSALPSSTLEDENQVAIVPATTTLPQVTQVENMIPSPISGSRTDPRDELMDSDNKSSQQTTQEGSGIEDPAPEESQLSSQPQRSPSWYEKLNQAKDEWLENHDYTSSDQESLKAIGIGTVVGIILLSSYHFFSQ</sequence>
<evidence type="ECO:0000256" key="5">
    <source>
        <dbReference type="ARBA" id="ARBA00022989"/>
    </source>
</evidence>
<keyword evidence="2 10" id="KW-0812">Transmembrane</keyword>
<comment type="function">
    <text evidence="9">Required for the maintenance of the structure of the mitochondrial inner membrane. Involved in mitochondrial morphology. Causes growth arrest when highly overexpressed.</text>
</comment>
<name>A0A5B0NT32_PUCGR</name>
<organism evidence="12 14">
    <name type="scientific">Puccinia graminis f. sp. tritici</name>
    <dbReference type="NCBI Taxonomy" id="56615"/>
    <lineage>
        <taxon>Eukaryota</taxon>
        <taxon>Fungi</taxon>
        <taxon>Dikarya</taxon>
        <taxon>Basidiomycota</taxon>
        <taxon>Pucciniomycotina</taxon>
        <taxon>Pucciniomycetes</taxon>
        <taxon>Pucciniales</taxon>
        <taxon>Pucciniaceae</taxon>
        <taxon>Puccinia</taxon>
    </lineage>
</organism>
<evidence type="ECO:0000256" key="1">
    <source>
        <dbReference type="ARBA" id="ARBA00007472"/>
    </source>
</evidence>
<feature type="transmembrane region" description="Helical" evidence="10">
    <location>
        <begin position="233"/>
        <end position="252"/>
    </location>
</feature>
<dbReference type="AlphaFoldDB" id="A0A5B0NT32"/>
<evidence type="ECO:0000256" key="2">
    <source>
        <dbReference type="ARBA" id="ARBA00022692"/>
    </source>
</evidence>
<dbReference type="EMBL" id="VDEP01000354">
    <property type="protein sequence ID" value="KAA1097088.1"/>
    <property type="molecule type" value="Genomic_DNA"/>
</dbReference>
<dbReference type="Proteomes" id="UP000325313">
    <property type="component" value="Unassembled WGS sequence"/>
</dbReference>
<evidence type="ECO:0000313" key="13">
    <source>
        <dbReference type="EMBL" id="KAA1097088.1"/>
    </source>
</evidence>
<dbReference type="GO" id="GO:0005743">
    <property type="term" value="C:mitochondrial inner membrane"/>
    <property type="evidence" value="ECO:0007669"/>
    <property type="project" value="UniProtKB-SubCell"/>
</dbReference>
<dbReference type="Proteomes" id="UP000324748">
    <property type="component" value="Unassembled WGS sequence"/>
</dbReference>
<comment type="caution">
    <text evidence="12">The sequence shown here is derived from an EMBL/GenBank/DDBJ whole genome shotgun (WGS) entry which is preliminary data.</text>
</comment>
<feature type="transmembrane region" description="Helical" evidence="10">
    <location>
        <begin position="427"/>
        <end position="445"/>
    </location>
</feature>
<keyword evidence="14" id="KW-1185">Reference proteome</keyword>
<dbReference type="PANTHER" id="PTHR31961:SF3">
    <property type="entry name" value="SENSITIVE TO HIGH EXPRESSION PROTEIN 9, MITOCHONDRIAL"/>
    <property type="match status" value="1"/>
</dbReference>
<evidence type="ECO:0000256" key="7">
    <source>
        <dbReference type="ARBA" id="ARBA00023128"/>
    </source>
</evidence>
<keyword evidence="4 10" id="KW-0809">Transit peptide</keyword>
<feature type="compositionally biased region" description="Polar residues" evidence="11">
    <location>
        <begin position="368"/>
        <end position="377"/>
    </location>
</feature>
<evidence type="ECO:0000256" key="4">
    <source>
        <dbReference type="ARBA" id="ARBA00022946"/>
    </source>
</evidence>
<comment type="subunit">
    <text evidence="10">Homooligomer.</text>
</comment>
<protein>
    <recommendedName>
        <fullName evidence="10">Sensitive to high expression protein 9, mitochondrial</fullName>
    </recommendedName>
</protein>
<dbReference type="Pfam" id="PF05546">
    <property type="entry name" value="She9_MDM33"/>
    <property type="match status" value="1"/>
</dbReference>
<evidence type="ECO:0000313" key="12">
    <source>
        <dbReference type="EMBL" id="KAA1091654.1"/>
    </source>
</evidence>
<keyword evidence="3 10" id="KW-0999">Mitochondrion inner membrane</keyword>
<evidence type="ECO:0000256" key="8">
    <source>
        <dbReference type="ARBA" id="ARBA00023136"/>
    </source>
</evidence>
<evidence type="ECO:0000256" key="9">
    <source>
        <dbReference type="ARBA" id="ARBA00024807"/>
    </source>
</evidence>
<dbReference type="GO" id="GO:0007007">
    <property type="term" value="P:inner mitochondrial membrane organization"/>
    <property type="evidence" value="ECO:0007669"/>
    <property type="project" value="TreeGrafter"/>
</dbReference>
<evidence type="ECO:0000313" key="14">
    <source>
        <dbReference type="Proteomes" id="UP000324748"/>
    </source>
</evidence>
<evidence type="ECO:0000256" key="3">
    <source>
        <dbReference type="ARBA" id="ARBA00022792"/>
    </source>
</evidence>
<feature type="compositionally biased region" description="Low complexity" evidence="11">
    <location>
        <begin position="33"/>
        <end position="48"/>
    </location>
</feature>
<keyword evidence="8 10" id="KW-0472">Membrane</keyword>
<evidence type="ECO:0000256" key="6">
    <source>
        <dbReference type="ARBA" id="ARBA00023054"/>
    </source>
</evidence>
<comment type="similarity">
    <text evidence="1 10">Belongs to the SHE9 family.</text>
</comment>